<evidence type="ECO:0000256" key="1">
    <source>
        <dbReference type="ARBA" id="ARBA00022679"/>
    </source>
</evidence>
<dbReference type="InterPro" id="IPR050113">
    <property type="entry name" value="Ub_conjugating_enzyme"/>
</dbReference>
<evidence type="ECO:0000256" key="3">
    <source>
        <dbReference type="PROSITE-ProRule" id="PRU10133"/>
    </source>
</evidence>
<dbReference type="InterPro" id="IPR023313">
    <property type="entry name" value="UBQ-conjugating_AS"/>
</dbReference>
<dbReference type="SUPFAM" id="SSF53300">
    <property type="entry name" value="vWA-like"/>
    <property type="match status" value="1"/>
</dbReference>
<dbReference type="InterPro" id="IPR036465">
    <property type="entry name" value="vWFA_dom_sf"/>
</dbReference>
<evidence type="ECO:0000256" key="2">
    <source>
        <dbReference type="ARBA" id="ARBA00022786"/>
    </source>
</evidence>
<dbReference type="PROSITE" id="PS50234">
    <property type="entry name" value="VWFA"/>
    <property type="match status" value="1"/>
</dbReference>
<dbReference type="SMART" id="SM00212">
    <property type="entry name" value="UBCc"/>
    <property type="match status" value="1"/>
</dbReference>
<dbReference type="OrthoDB" id="10069349at2759"/>
<dbReference type="CDD" id="cd00198">
    <property type="entry name" value="vWFA"/>
    <property type="match status" value="1"/>
</dbReference>
<organism evidence="7 8">
    <name type="scientific">Mycena venus</name>
    <dbReference type="NCBI Taxonomy" id="2733690"/>
    <lineage>
        <taxon>Eukaryota</taxon>
        <taxon>Fungi</taxon>
        <taxon>Dikarya</taxon>
        <taxon>Basidiomycota</taxon>
        <taxon>Agaricomycotina</taxon>
        <taxon>Agaricomycetes</taxon>
        <taxon>Agaricomycetidae</taxon>
        <taxon>Agaricales</taxon>
        <taxon>Marasmiineae</taxon>
        <taxon>Mycenaceae</taxon>
        <taxon>Mycena</taxon>
    </lineage>
</organism>
<protein>
    <submittedName>
        <fullName evidence="7">Putative bifunctional E2/E3 enzyme</fullName>
    </submittedName>
</protein>
<comment type="caution">
    <text evidence="7">The sequence shown here is derived from an EMBL/GenBank/DDBJ whole genome shotgun (WGS) entry which is preliminary data.</text>
</comment>
<evidence type="ECO:0000256" key="4">
    <source>
        <dbReference type="SAM" id="MobiDB-lite"/>
    </source>
</evidence>
<feature type="region of interest" description="Disordered" evidence="4">
    <location>
        <begin position="1"/>
        <end position="26"/>
    </location>
</feature>
<dbReference type="SUPFAM" id="SSF54495">
    <property type="entry name" value="UBC-like"/>
    <property type="match status" value="1"/>
</dbReference>
<dbReference type="Gene3D" id="3.10.110.10">
    <property type="entry name" value="Ubiquitin Conjugating Enzyme"/>
    <property type="match status" value="1"/>
</dbReference>
<dbReference type="Proteomes" id="UP000620124">
    <property type="component" value="Unassembled WGS sequence"/>
</dbReference>
<accession>A0A8H6X7L1</accession>
<feature type="compositionally biased region" description="Basic and acidic residues" evidence="4">
    <location>
        <begin position="9"/>
        <end position="18"/>
    </location>
</feature>
<dbReference type="Pfam" id="PF00179">
    <property type="entry name" value="UQ_con"/>
    <property type="match status" value="1"/>
</dbReference>
<feature type="active site" description="Glycyl thioester intermediate" evidence="3">
    <location>
        <position position="1441"/>
    </location>
</feature>
<dbReference type="GO" id="GO:0016740">
    <property type="term" value="F:transferase activity"/>
    <property type="evidence" value="ECO:0007669"/>
    <property type="project" value="UniProtKB-KW"/>
</dbReference>
<dbReference type="Gene3D" id="3.40.50.410">
    <property type="entry name" value="von Willebrand factor, type A domain"/>
    <property type="match status" value="1"/>
</dbReference>
<dbReference type="InterPro" id="IPR016135">
    <property type="entry name" value="UBQ-conjugating_enzyme/RWD"/>
</dbReference>
<sequence>MTAELAVAHAKDTPREQSEPSNGVFGFDGQFISGNTTLHDLENEAARVLRWISPDSMDVDGGAVCVHDNPGDCSCHIAGEIERYGLSSTFHCRFNVDGTPCAHAECPYSHAELSDSTTAAPPHCSICMDALVFPCPACLARAQSAGDEPASVLFCPLVQNAGCGHLHHAHCVGPRNSPARTGCPSGCAAVRFPREAIDFQTLEPHLIVAWDGDKIDKIAVPFSGPASVTLTTDAIVQLVETFLQGHQFALPGLSLRVHFRDPVTESVTFTRSTLVSVCPSSSHLNQGHRRFDLFPTIVTKPIPQPAGPHSVDLHTAHAPIIACGCTPIKDLFSSSGTTSTTLAQSIVLYAVKRKTAAQAQTPDKHKTASKQAMYLADEAWQPSVTQTPRGMAALLSSLYLLSQSVPQKGAPAEQRVLALAYAVLRFSPAIRTLAGLLLNKVPRAEEKAALSEALFHALKEFSWRGPQAIISHETRRFETVRIFLAYLAAAADAVDGQSAAVPNTKRAVEEISLICTLSRKQLRDPVSLNSSLVERSVAQLHQPGGALYRPTPMHFPSMTELADTDIIKRVLPHLRNLPATSTVLLRTADIGAAPREMRGPLDSAARDFVAAIKRANGGELVSQGPLELKSVDVVPPRIVVDQEGLLAVFTGRGCGTTRDVNFFRPMNGGDTEVDVNDVSHAQQKIIQARVAEDTWQVDCFGQVTDISRPVRAPDEAIIMCLDLSESMNRSSGVQRSAHPAAPSSHFDPIAETAKIVREFVANMSEPENLQNANEYLESQDPSCHHPWATLVARPGAQGAVLFSQEDEAENVQDLTVRTTMEELSSFIFAATNASLSEQLRLFLVQLVRDSTELVAIGEEPYDVPRKFIDFRTGDLLTDPVHPYNAPSRTFVNRTSESWCEEGSWPMGHSVSANMSESQLKKAISTWVSGTQLLPKFKKNSKAPFVNVTLRRHREDISWKLSPETTTRTLYSLVNRATRAMHSKFTLKISASNNFIVDSSSLALEGTALANGGVVELVGCEAHTRGTSEFEIISEAETSPQRVVLPEGASLLALLSYIDAGNPDDPGLRMTEITLWHGLKDCGDGLQRGYAVETDDDLNSHIATPVSLECCRFTGIVPQGARRAREESKKLTRLHLLKELFNGSFDTTTSLVLGLVTFSAQASQEQDLTPIFENFRQTLERTQARGDTAIYDALDLARRTLTQYRTDLPNLRKRIVIVSDGEDTSSIATPREVTLALQRARVVVDSVQVGPQSDPVLHAISVATGGYRFSPRTSLADALSIFDLETMLYAGERPPRPRMPFVTSDLQLYNYQNIHIYPVDMITVDKFPPRAEHPLLKQPVKSAATSLGITGGGDDRLKRIMREIKAVVADPHPNIDVYFNDRDMSFLKVIVEAPKDVDNCPYKGGTFLLTCDLPTGYPRDPPEVRFVTFILHPNVSKQGKVCIAELGRLWSSDITLKEIFALVYGTLLTPDLENPLEIQASLKYYEDDGTYALAVADAIKAHASKTRSQWREELGGE</sequence>
<evidence type="ECO:0000313" key="8">
    <source>
        <dbReference type="Proteomes" id="UP000620124"/>
    </source>
</evidence>
<dbReference type="InterPro" id="IPR000608">
    <property type="entry name" value="UBC"/>
</dbReference>
<keyword evidence="2" id="KW-0833">Ubl conjugation pathway</keyword>
<dbReference type="PANTHER" id="PTHR24067">
    <property type="entry name" value="UBIQUITIN-CONJUGATING ENZYME E2"/>
    <property type="match status" value="1"/>
</dbReference>
<feature type="domain" description="VWFA" evidence="6">
    <location>
        <begin position="1155"/>
        <end position="1287"/>
    </location>
</feature>
<evidence type="ECO:0000259" key="5">
    <source>
        <dbReference type="PROSITE" id="PS50127"/>
    </source>
</evidence>
<keyword evidence="1" id="KW-0808">Transferase</keyword>
<proteinExistence type="predicted"/>
<dbReference type="InterPro" id="IPR002035">
    <property type="entry name" value="VWF_A"/>
</dbReference>
<name>A0A8H6X7L1_9AGAR</name>
<gene>
    <name evidence="7" type="ORF">MVEN_02214700</name>
</gene>
<evidence type="ECO:0000313" key="7">
    <source>
        <dbReference type="EMBL" id="KAF7335602.1"/>
    </source>
</evidence>
<keyword evidence="8" id="KW-1185">Reference proteome</keyword>
<dbReference type="Pfam" id="PF13519">
    <property type="entry name" value="VWA_2"/>
    <property type="match status" value="1"/>
</dbReference>
<evidence type="ECO:0000259" key="6">
    <source>
        <dbReference type="PROSITE" id="PS50234"/>
    </source>
</evidence>
<feature type="domain" description="UBC core" evidence="5">
    <location>
        <begin position="1354"/>
        <end position="1503"/>
    </location>
</feature>
<dbReference type="PROSITE" id="PS00183">
    <property type="entry name" value="UBC_1"/>
    <property type="match status" value="1"/>
</dbReference>
<dbReference type="EMBL" id="JACAZI010000024">
    <property type="protein sequence ID" value="KAF7335602.1"/>
    <property type="molecule type" value="Genomic_DNA"/>
</dbReference>
<dbReference type="PROSITE" id="PS50127">
    <property type="entry name" value="UBC_2"/>
    <property type="match status" value="1"/>
</dbReference>
<reference evidence="7" key="1">
    <citation type="submission" date="2020-05" db="EMBL/GenBank/DDBJ databases">
        <title>Mycena genomes resolve the evolution of fungal bioluminescence.</title>
        <authorList>
            <person name="Tsai I.J."/>
        </authorList>
    </citation>
    <scope>NUCLEOTIDE SEQUENCE</scope>
    <source>
        <strain evidence="7">CCC161011</strain>
    </source>
</reference>